<organism evidence="2 3">
    <name type="scientific">Ambispora leptoticha</name>
    <dbReference type="NCBI Taxonomy" id="144679"/>
    <lineage>
        <taxon>Eukaryota</taxon>
        <taxon>Fungi</taxon>
        <taxon>Fungi incertae sedis</taxon>
        <taxon>Mucoromycota</taxon>
        <taxon>Glomeromycotina</taxon>
        <taxon>Glomeromycetes</taxon>
        <taxon>Archaeosporales</taxon>
        <taxon>Ambisporaceae</taxon>
        <taxon>Ambispora</taxon>
    </lineage>
</organism>
<evidence type="ECO:0000256" key="1">
    <source>
        <dbReference type="SAM" id="Coils"/>
    </source>
</evidence>
<evidence type="ECO:0000313" key="3">
    <source>
        <dbReference type="Proteomes" id="UP000789508"/>
    </source>
</evidence>
<dbReference type="AlphaFoldDB" id="A0A9N9NY84"/>
<dbReference type="EMBL" id="CAJVPS010054921">
    <property type="protein sequence ID" value="CAG8774804.1"/>
    <property type="molecule type" value="Genomic_DNA"/>
</dbReference>
<dbReference type="OrthoDB" id="2449381at2759"/>
<feature type="coiled-coil region" evidence="1">
    <location>
        <begin position="32"/>
        <end position="70"/>
    </location>
</feature>
<protein>
    <submittedName>
        <fullName evidence="2">11484_t:CDS:1</fullName>
    </submittedName>
</protein>
<keyword evidence="3" id="KW-1185">Reference proteome</keyword>
<feature type="non-terminal residue" evidence="2">
    <location>
        <position position="1"/>
    </location>
</feature>
<name>A0A9N9NY84_9GLOM</name>
<evidence type="ECO:0000313" key="2">
    <source>
        <dbReference type="EMBL" id="CAG8774804.1"/>
    </source>
</evidence>
<dbReference type="Proteomes" id="UP000789508">
    <property type="component" value="Unassembled WGS sequence"/>
</dbReference>
<keyword evidence="1" id="KW-0175">Coiled coil</keyword>
<comment type="caution">
    <text evidence="2">The sequence shown here is derived from an EMBL/GenBank/DDBJ whole genome shotgun (WGS) entry which is preliminary data.</text>
</comment>
<accession>A0A9N9NY84</accession>
<sequence>QEQITNLQQEVQYYQTLYEKRVEKDLANQGHLSNLENKITALEKQLFSLAKQKIKGKKEAEQLLNNLETN</sequence>
<proteinExistence type="predicted"/>
<gene>
    <name evidence="2" type="ORF">ALEPTO_LOCUS14339</name>
</gene>
<reference evidence="2" key="1">
    <citation type="submission" date="2021-06" db="EMBL/GenBank/DDBJ databases">
        <authorList>
            <person name="Kallberg Y."/>
            <person name="Tangrot J."/>
            <person name="Rosling A."/>
        </authorList>
    </citation>
    <scope>NUCLEOTIDE SEQUENCE</scope>
    <source>
        <strain evidence="2">FL130A</strain>
    </source>
</reference>